<gene>
    <name evidence="1" type="ORF">ACFPCV_11570</name>
</gene>
<name>A0ABV9S0S3_9PSEU</name>
<protein>
    <submittedName>
        <fullName evidence="1">Uncharacterized protein</fullName>
    </submittedName>
</protein>
<keyword evidence="2" id="KW-1185">Reference proteome</keyword>
<dbReference type="EMBL" id="JBHSIS010000006">
    <property type="protein sequence ID" value="MFC4854140.1"/>
    <property type="molecule type" value="Genomic_DNA"/>
</dbReference>
<reference evidence="2" key="1">
    <citation type="journal article" date="2019" name="Int. J. Syst. Evol. Microbiol.">
        <title>The Global Catalogue of Microorganisms (GCM) 10K type strain sequencing project: providing services to taxonomists for standard genome sequencing and annotation.</title>
        <authorList>
            <consortium name="The Broad Institute Genomics Platform"/>
            <consortium name="The Broad Institute Genome Sequencing Center for Infectious Disease"/>
            <person name="Wu L."/>
            <person name="Ma J."/>
        </authorList>
    </citation>
    <scope>NUCLEOTIDE SEQUENCE [LARGE SCALE GENOMIC DNA]</scope>
    <source>
        <strain evidence="2">ZS-22-S1</strain>
    </source>
</reference>
<comment type="caution">
    <text evidence="1">The sequence shown here is derived from an EMBL/GenBank/DDBJ whole genome shotgun (WGS) entry which is preliminary data.</text>
</comment>
<evidence type="ECO:0000313" key="1">
    <source>
        <dbReference type="EMBL" id="MFC4854140.1"/>
    </source>
</evidence>
<evidence type="ECO:0000313" key="2">
    <source>
        <dbReference type="Proteomes" id="UP001595859"/>
    </source>
</evidence>
<dbReference type="Proteomes" id="UP001595859">
    <property type="component" value="Unassembled WGS sequence"/>
</dbReference>
<proteinExistence type="predicted"/>
<sequence>MTTALPYEGRHALHAFEPGEMAPVCDEHEFAAIMETLVADEAPRLFAVVQEYGERVDAVIAAWGMAFPDHAELVSHQLRMSVREPESALRMFTVGRHIRARLVWFNPDAATPTGYDFET</sequence>
<accession>A0ABV9S0S3</accession>
<organism evidence="1 2">
    <name type="scientific">Actinophytocola glycyrrhizae</name>
    <dbReference type="NCBI Taxonomy" id="2044873"/>
    <lineage>
        <taxon>Bacteria</taxon>
        <taxon>Bacillati</taxon>
        <taxon>Actinomycetota</taxon>
        <taxon>Actinomycetes</taxon>
        <taxon>Pseudonocardiales</taxon>
        <taxon>Pseudonocardiaceae</taxon>
    </lineage>
</organism>
<dbReference type="RefSeq" id="WP_378056092.1">
    <property type="nucleotide sequence ID" value="NZ_JBHSIS010000006.1"/>
</dbReference>